<gene>
    <name evidence="2" type="ORF">CHCC16736_1269</name>
</gene>
<reference evidence="2 3" key="1">
    <citation type="submission" date="2019-06" db="EMBL/GenBank/DDBJ databases">
        <title>Genome sequence analysis of &gt;100 Bacillus licheniformis strains suggests intrinsic resistance to this species.</title>
        <authorList>
            <person name="Wels M."/>
            <person name="Siezen R.J."/>
            <person name="Johansen E."/>
            <person name="Stuer-Lauridsen B."/>
            <person name="Bjerre K."/>
            <person name="Nielsen B.K.K."/>
        </authorList>
    </citation>
    <scope>NUCLEOTIDE SEQUENCE [LARGE SCALE GENOMIC DNA]</scope>
    <source>
        <strain evidence="2 3">BAC-16736</strain>
    </source>
</reference>
<evidence type="ECO:0000313" key="3">
    <source>
        <dbReference type="Proteomes" id="UP000435910"/>
    </source>
</evidence>
<feature type="region of interest" description="Disordered" evidence="1">
    <location>
        <begin position="25"/>
        <end position="56"/>
    </location>
</feature>
<evidence type="ECO:0000313" key="2">
    <source>
        <dbReference type="EMBL" id="TWL23561.1"/>
    </source>
</evidence>
<comment type="caution">
    <text evidence="2">The sequence shown here is derived from an EMBL/GenBank/DDBJ whole genome shotgun (WGS) entry which is preliminary data.</text>
</comment>
<name>A0A8B5Y7T1_BACLI</name>
<protein>
    <submittedName>
        <fullName evidence="2">Uncharacterized protein</fullName>
    </submittedName>
</protein>
<sequence length="56" mass="6400">MHKGSKKGADVRSLFPVPAGFFRHSHQKQMQLPKTIRNGAYSARTSPSEQRRRHVV</sequence>
<dbReference type="EMBL" id="NILC01000028">
    <property type="protein sequence ID" value="TWL23561.1"/>
    <property type="molecule type" value="Genomic_DNA"/>
</dbReference>
<organism evidence="2 3">
    <name type="scientific">Bacillus licheniformis</name>
    <dbReference type="NCBI Taxonomy" id="1402"/>
    <lineage>
        <taxon>Bacteria</taxon>
        <taxon>Bacillati</taxon>
        <taxon>Bacillota</taxon>
        <taxon>Bacilli</taxon>
        <taxon>Bacillales</taxon>
        <taxon>Bacillaceae</taxon>
        <taxon>Bacillus</taxon>
    </lineage>
</organism>
<dbReference type="Proteomes" id="UP000435910">
    <property type="component" value="Unassembled WGS sequence"/>
</dbReference>
<dbReference type="AlphaFoldDB" id="A0A8B5Y7T1"/>
<accession>A0A8B5Y7T1</accession>
<proteinExistence type="predicted"/>
<evidence type="ECO:0000256" key="1">
    <source>
        <dbReference type="SAM" id="MobiDB-lite"/>
    </source>
</evidence>